<dbReference type="InterPro" id="IPR051923">
    <property type="entry name" value="Glycosyl_Hydrolase_39"/>
</dbReference>
<dbReference type="PROSITE" id="PS51257">
    <property type="entry name" value="PROKAR_LIPOPROTEIN"/>
    <property type="match status" value="1"/>
</dbReference>
<keyword evidence="6" id="KW-0119">Carbohydrate metabolism</keyword>
<dbReference type="Pfam" id="PF00150">
    <property type="entry name" value="Cellulase"/>
    <property type="match status" value="1"/>
</dbReference>
<evidence type="ECO:0000256" key="3">
    <source>
        <dbReference type="RuleBase" id="RU361153"/>
    </source>
</evidence>
<keyword evidence="1 3" id="KW-0378">Hydrolase</keyword>
<gene>
    <name evidence="6" type="ORF">SBA5_890004</name>
</gene>
<organism evidence="6 7">
    <name type="scientific">Candidatus Sulfuritelmatomonas gaucii</name>
    <dbReference type="NCBI Taxonomy" id="2043161"/>
    <lineage>
        <taxon>Bacteria</taxon>
        <taxon>Pseudomonadati</taxon>
        <taxon>Acidobacteriota</taxon>
        <taxon>Terriglobia</taxon>
        <taxon>Terriglobales</taxon>
        <taxon>Acidobacteriaceae</taxon>
        <taxon>Candidatus Sulfuritelmatomonas</taxon>
    </lineage>
</organism>
<reference evidence="7" key="1">
    <citation type="submission" date="2018-02" db="EMBL/GenBank/DDBJ databases">
        <authorList>
            <person name="Hausmann B."/>
        </authorList>
    </citation>
    <scope>NUCLEOTIDE SEQUENCE [LARGE SCALE GENOMIC DNA]</scope>
    <source>
        <strain evidence="7">Peat soil MAG SbA5</strain>
    </source>
</reference>
<dbReference type="Proteomes" id="UP000239735">
    <property type="component" value="Unassembled WGS sequence"/>
</dbReference>
<proteinExistence type="inferred from homology"/>
<feature type="chain" id="PRO_5014892978" evidence="4">
    <location>
        <begin position="21"/>
        <end position="413"/>
    </location>
</feature>
<feature type="signal peptide" evidence="4">
    <location>
        <begin position="1"/>
        <end position="20"/>
    </location>
</feature>
<dbReference type="Gene3D" id="3.20.20.80">
    <property type="entry name" value="Glycosidases"/>
    <property type="match status" value="1"/>
</dbReference>
<keyword evidence="4" id="KW-0732">Signal</keyword>
<dbReference type="OrthoDB" id="581851at2"/>
<dbReference type="PANTHER" id="PTHR12631:SF10">
    <property type="entry name" value="BETA-XYLOSIDASE-LIKE PROTEIN-RELATED"/>
    <property type="match status" value="1"/>
</dbReference>
<name>A0A2N9M818_9BACT</name>
<evidence type="ECO:0000313" key="6">
    <source>
        <dbReference type="EMBL" id="SPE31547.1"/>
    </source>
</evidence>
<comment type="similarity">
    <text evidence="3">Belongs to the glycosyl hydrolase 5 (cellulase A) family.</text>
</comment>
<protein>
    <submittedName>
        <fullName evidence="6">Putative Beta-1,4-xylanase</fullName>
    </submittedName>
</protein>
<keyword evidence="6" id="KW-0624">Polysaccharide degradation</keyword>
<sequence>MNAKATRLTTVLVLFFGSLAGCSNPSLIISAASNSVPDSSPVSEQYFGMHVGFVDPGTPWPAVPFGTWRLWDANVAWKDVEPAQGEWNFSRLDTLVGLAQQHKVDVILPLALTPQWASERPNEPSAYTPGAAAPPADIHDWIAYVQAVATRYKGRIAYYEMWNEMNCTAMWTGNAAEIVSLQQTAYTAIKSIDPNAQFISANLTTSNGIPLMEQLLNLGYANSADIIGYHFYVSPSQPEAIATLFSQVSTLLNAHGVKKPIWNTETGWMLPSTFASEDEAAAIAVRALLVGRSSGIERFLWYEWDNHCCVSLFMTEADNATPTRAALAYANLQRWLVGNVLGACAADGNDTWLCSLQFQDGRHGLILWNPKGNATVNPELSWTPTEVEDMYGNCAPVHGAQVIAGQDPVLLRE</sequence>
<dbReference type="PANTHER" id="PTHR12631">
    <property type="entry name" value="ALPHA-L-IDURONIDASE"/>
    <property type="match status" value="1"/>
</dbReference>
<dbReference type="InterPro" id="IPR017853">
    <property type="entry name" value="GH"/>
</dbReference>
<dbReference type="InterPro" id="IPR001547">
    <property type="entry name" value="Glyco_hydro_5"/>
</dbReference>
<keyword evidence="6" id="KW-0858">Xylan degradation</keyword>
<evidence type="ECO:0000259" key="5">
    <source>
        <dbReference type="Pfam" id="PF00150"/>
    </source>
</evidence>
<evidence type="ECO:0000313" key="7">
    <source>
        <dbReference type="Proteomes" id="UP000239735"/>
    </source>
</evidence>
<dbReference type="GO" id="GO:0045493">
    <property type="term" value="P:xylan catabolic process"/>
    <property type="evidence" value="ECO:0007669"/>
    <property type="project" value="UniProtKB-KW"/>
</dbReference>
<dbReference type="EMBL" id="OKRB01000151">
    <property type="protein sequence ID" value="SPE31547.1"/>
    <property type="molecule type" value="Genomic_DNA"/>
</dbReference>
<feature type="domain" description="Glycoside hydrolase family 5" evidence="5">
    <location>
        <begin position="84"/>
        <end position="305"/>
    </location>
</feature>
<dbReference type="GO" id="GO:0004553">
    <property type="term" value="F:hydrolase activity, hydrolyzing O-glycosyl compounds"/>
    <property type="evidence" value="ECO:0007669"/>
    <property type="project" value="InterPro"/>
</dbReference>
<dbReference type="SUPFAM" id="SSF51445">
    <property type="entry name" value="(Trans)glycosidases"/>
    <property type="match status" value="1"/>
</dbReference>
<dbReference type="AlphaFoldDB" id="A0A2N9M818"/>
<evidence type="ECO:0000256" key="4">
    <source>
        <dbReference type="SAM" id="SignalP"/>
    </source>
</evidence>
<keyword evidence="2 3" id="KW-0326">Glycosidase</keyword>
<evidence type="ECO:0000256" key="1">
    <source>
        <dbReference type="ARBA" id="ARBA00022801"/>
    </source>
</evidence>
<accession>A0A2N9M818</accession>
<evidence type="ECO:0000256" key="2">
    <source>
        <dbReference type="ARBA" id="ARBA00023295"/>
    </source>
</evidence>